<evidence type="ECO:0000256" key="1">
    <source>
        <dbReference type="ARBA" id="ARBA00001737"/>
    </source>
</evidence>
<dbReference type="InterPro" id="IPR029065">
    <property type="entry name" value="Enolase_C-like"/>
</dbReference>
<dbReference type="Pfam" id="PF13378">
    <property type="entry name" value="MR_MLE_C"/>
    <property type="match status" value="1"/>
</dbReference>
<dbReference type="Gene3D" id="3.20.20.120">
    <property type="entry name" value="Enolase-like C-terminal domain"/>
    <property type="match status" value="1"/>
</dbReference>
<dbReference type="CDD" id="cd03324">
    <property type="entry name" value="rTSbeta_L-fuconate_dehydratase"/>
    <property type="match status" value="1"/>
</dbReference>
<protein>
    <recommendedName>
        <fullName evidence="3">L-fuconate dehydratase</fullName>
        <ecNumber evidence="3">4.2.1.68</ecNumber>
    </recommendedName>
</protein>
<comment type="cofactor">
    <cofactor evidence="2">
        <name>Mg(2+)</name>
        <dbReference type="ChEBI" id="CHEBI:18420"/>
    </cofactor>
</comment>
<comment type="caution">
    <text evidence="8">The sequence shown here is derived from an EMBL/GenBank/DDBJ whole genome shotgun (WGS) entry which is preliminary data.</text>
</comment>
<dbReference type="EMBL" id="CALNXI010000048">
    <property type="protein sequence ID" value="CAH3016792.1"/>
    <property type="molecule type" value="Genomic_DNA"/>
</dbReference>
<evidence type="ECO:0000256" key="5">
    <source>
        <dbReference type="ARBA" id="ARBA00022842"/>
    </source>
</evidence>
<feature type="domain" description="Mandelate racemase/muconate lactonizing enzyme C-terminal" evidence="7">
    <location>
        <begin position="199"/>
        <end position="295"/>
    </location>
</feature>
<name>A0ABN8LIE9_9CNID</name>
<dbReference type="PROSITE" id="PS00909">
    <property type="entry name" value="MR_MLE_2"/>
    <property type="match status" value="1"/>
</dbReference>
<keyword evidence="6" id="KW-0456">Lyase</keyword>
<dbReference type="PANTHER" id="PTHR13794:SF58">
    <property type="entry name" value="MITOCHONDRIAL ENOLASE SUPERFAMILY MEMBER 1"/>
    <property type="match status" value="1"/>
</dbReference>
<evidence type="ECO:0000256" key="3">
    <source>
        <dbReference type="ARBA" id="ARBA00013142"/>
    </source>
</evidence>
<dbReference type="InterPro" id="IPR029017">
    <property type="entry name" value="Enolase-like_N"/>
</dbReference>
<dbReference type="SFLD" id="SFLDS00001">
    <property type="entry name" value="Enolase"/>
    <property type="match status" value="1"/>
</dbReference>
<dbReference type="InterPro" id="IPR018110">
    <property type="entry name" value="Mandel_Rmase/mucon_lact_enz_CS"/>
</dbReference>
<dbReference type="InterPro" id="IPR046945">
    <property type="entry name" value="RHMD-like"/>
</dbReference>
<dbReference type="SUPFAM" id="SSF51604">
    <property type="entry name" value="Enolase C-terminal domain-like"/>
    <property type="match status" value="1"/>
</dbReference>
<evidence type="ECO:0000256" key="4">
    <source>
        <dbReference type="ARBA" id="ARBA00022723"/>
    </source>
</evidence>
<evidence type="ECO:0000313" key="8">
    <source>
        <dbReference type="EMBL" id="CAH3016792.1"/>
    </source>
</evidence>
<comment type="catalytic activity">
    <reaction evidence="1">
        <text>L-fuconate = 2-dehydro-3-deoxy-L-fuconate + H2O</text>
        <dbReference type="Rhea" id="RHEA:22772"/>
        <dbReference type="ChEBI" id="CHEBI:15377"/>
        <dbReference type="ChEBI" id="CHEBI:21291"/>
        <dbReference type="ChEBI" id="CHEBI:37448"/>
        <dbReference type="EC" id="4.2.1.68"/>
    </reaction>
</comment>
<keyword evidence="9" id="KW-1185">Reference proteome</keyword>
<keyword evidence="5" id="KW-0460">Magnesium</keyword>
<evidence type="ECO:0000256" key="2">
    <source>
        <dbReference type="ARBA" id="ARBA00001946"/>
    </source>
</evidence>
<dbReference type="EC" id="4.2.1.68" evidence="3"/>
<dbReference type="SFLD" id="SFLDF00111">
    <property type="entry name" value="L-fuconate_dehydratase"/>
    <property type="match status" value="1"/>
</dbReference>
<sequence length="443" mass="49944">MVKLTGLSVRDIRFPTSLELHGSDAMHKSPDYSAVYLIFRTDEGTGEEGHGLTFTLGRGNELVMKAVETYGKMLIGRTTEDIFSNFARVWRELAHESQFRWLGPEKGVIHLALAAVVNALWDLWAKMEGKPLWKLLVDMPPEQLVSTIDFTYLSDALTKEEAIDILKKNADSKKEREQEMISKGYPSYTTSAGWLGYTDSQLRELCQKYLKAGWTRFKMKVGSDVNEDIRRAAIFREEIGWDNFLAMDANQCWDVNEAIDYMKQLAKFKPIWIEEPTSPDDALGHAAISRALEPYGIGVATGEHCQNRVIFKQLFQAKGFQFCQIDSCRMGGLNEVLAVLLMAAKFGVPVCPHGGGVGLCEYIQHISIFDFICVSASLENRVTEFADHLHEHFIHPCAVENGAYKVPMDPGYSAEMRKESLDAYEFPGGSEWQKLIKNGVFKI</sequence>
<evidence type="ECO:0000259" key="7">
    <source>
        <dbReference type="SMART" id="SM00922"/>
    </source>
</evidence>
<evidence type="ECO:0000256" key="6">
    <source>
        <dbReference type="ARBA" id="ARBA00023239"/>
    </source>
</evidence>
<keyword evidence="4" id="KW-0479">Metal-binding</keyword>
<evidence type="ECO:0000313" key="9">
    <source>
        <dbReference type="Proteomes" id="UP001159427"/>
    </source>
</evidence>
<dbReference type="SMART" id="SM00922">
    <property type="entry name" value="MR_MLE"/>
    <property type="match status" value="1"/>
</dbReference>
<gene>
    <name evidence="8" type="ORF">PEVE_00032700</name>
</gene>
<proteinExistence type="predicted"/>
<dbReference type="InterPro" id="IPR013341">
    <property type="entry name" value="Mandelate_racemase_N_dom"/>
</dbReference>
<dbReference type="Proteomes" id="UP001159427">
    <property type="component" value="Unassembled WGS sequence"/>
</dbReference>
<dbReference type="InterPro" id="IPR034610">
    <property type="entry name" value="L-fuconate_dehydratase"/>
</dbReference>
<dbReference type="Gene3D" id="3.30.390.10">
    <property type="entry name" value="Enolase-like, N-terminal domain"/>
    <property type="match status" value="1"/>
</dbReference>
<dbReference type="SFLD" id="SFLDG00179">
    <property type="entry name" value="mandelate_racemase"/>
    <property type="match status" value="1"/>
</dbReference>
<accession>A0ABN8LIE9</accession>
<reference evidence="8 9" key="1">
    <citation type="submission" date="2022-05" db="EMBL/GenBank/DDBJ databases">
        <authorList>
            <consortium name="Genoscope - CEA"/>
            <person name="William W."/>
        </authorList>
    </citation>
    <scope>NUCLEOTIDE SEQUENCE [LARGE SCALE GENOMIC DNA]</scope>
</reference>
<dbReference type="PANTHER" id="PTHR13794">
    <property type="entry name" value="ENOLASE SUPERFAMILY, MANDELATE RACEMASE"/>
    <property type="match status" value="1"/>
</dbReference>
<dbReference type="SUPFAM" id="SSF54826">
    <property type="entry name" value="Enolase N-terminal domain-like"/>
    <property type="match status" value="1"/>
</dbReference>
<dbReference type="InterPro" id="IPR013342">
    <property type="entry name" value="Mandelate_racemase_C"/>
</dbReference>
<dbReference type="InterPro" id="IPR036849">
    <property type="entry name" value="Enolase-like_C_sf"/>
</dbReference>
<dbReference type="Pfam" id="PF02746">
    <property type="entry name" value="MR_MLE_N"/>
    <property type="match status" value="1"/>
</dbReference>
<organism evidence="8 9">
    <name type="scientific">Porites evermanni</name>
    <dbReference type="NCBI Taxonomy" id="104178"/>
    <lineage>
        <taxon>Eukaryota</taxon>
        <taxon>Metazoa</taxon>
        <taxon>Cnidaria</taxon>
        <taxon>Anthozoa</taxon>
        <taxon>Hexacorallia</taxon>
        <taxon>Scleractinia</taxon>
        <taxon>Fungiina</taxon>
        <taxon>Poritidae</taxon>
        <taxon>Porites</taxon>
    </lineage>
</organism>